<accession>A0A0H3HDB3</accession>
<evidence type="ECO:0000313" key="1">
    <source>
        <dbReference type="EMBL" id="AEX05487.1"/>
    </source>
</evidence>
<name>A0A0H3HDB3_KLEM8</name>
<proteinExistence type="predicted"/>
<evidence type="ECO:0000313" key="2">
    <source>
        <dbReference type="Proteomes" id="UP000007843"/>
    </source>
</evidence>
<dbReference type="KEGG" id="kox:KOX_18825"/>
<reference evidence="1 2" key="1">
    <citation type="journal article" date="2012" name="J. Bacteriol.">
        <title>Complete genome sequence of Klebsiella oxytoca KCTC 1686, used in production of 2,3-butanediol.</title>
        <authorList>
            <person name="Shin S.H."/>
            <person name="Kim S."/>
            <person name="Kim J.Y."/>
            <person name="Lee S."/>
            <person name="Um Y."/>
            <person name="Oh M.K."/>
            <person name="Kim Y.R."/>
            <person name="Lee J."/>
            <person name="Yang K.S."/>
        </authorList>
    </citation>
    <scope>NUCLEOTIDE SEQUENCE [LARGE SCALE GENOMIC DNA]</scope>
    <source>
        <strain evidence="2">ATCC 8724 / DSM 4798 / JCM 20051 / NBRC 3318 / NRRL B-199 / KCTC 1686</strain>
    </source>
</reference>
<organism evidence="1 2">
    <name type="scientific">Klebsiella michiganensis (strain ATCC 8724 / DSM 4798 / JCM 20051 / NBRC 3318 / NRRL B-199 / KCTC 1686 / BUCSAV 143 / CCM 1901)</name>
    <dbReference type="NCBI Taxonomy" id="1006551"/>
    <lineage>
        <taxon>Bacteria</taxon>
        <taxon>Pseudomonadati</taxon>
        <taxon>Pseudomonadota</taxon>
        <taxon>Gammaproteobacteria</taxon>
        <taxon>Enterobacterales</taxon>
        <taxon>Enterobacteriaceae</taxon>
        <taxon>Klebsiella/Raoultella group</taxon>
        <taxon>Klebsiella</taxon>
    </lineage>
</organism>
<sequence length="71" mass="8607">MLGDKWMRIAFFIIWETLPPYRTQREGTHNSVMWIEINISPPVIISFLDISRFIFVRSYKSYIWLPVFIIL</sequence>
<dbReference type="EMBL" id="CP003218">
    <property type="protein sequence ID" value="AEX05487.1"/>
    <property type="molecule type" value="Genomic_DNA"/>
</dbReference>
<dbReference type="AlphaFoldDB" id="A0A0H3HDB3"/>
<gene>
    <name evidence="1" type="ordered locus">KOX_18825</name>
</gene>
<dbReference type="HOGENOM" id="CLU_2734696_0_0_6"/>
<protein>
    <submittedName>
        <fullName evidence="1">Uncharacterized protein</fullName>
    </submittedName>
</protein>
<dbReference type="Proteomes" id="UP000007843">
    <property type="component" value="Chromosome"/>
</dbReference>